<evidence type="ECO:0000313" key="1">
    <source>
        <dbReference type="EMBL" id="ECE6362807.1"/>
    </source>
</evidence>
<comment type="caution">
    <text evidence="1">The sequence shown here is derived from an EMBL/GenBank/DDBJ whole genome shotgun (WGS) entry which is preliminary data.</text>
</comment>
<dbReference type="EMBL" id="AAIVAV010000003">
    <property type="protein sequence ID" value="ECI4008556.1"/>
    <property type="molecule type" value="Genomic_DNA"/>
</dbReference>
<sequence length="74" mass="7996">MFDVYWDPVWLATGEKRGATGSGGCAGKGVILLALSARNKNASRSGWHFASWMYTMRQRSYATASASMGTMTLA</sequence>
<protein>
    <submittedName>
        <fullName evidence="1">Uncharacterized protein</fullName>
    </submittedName>
</protein>
<evidence type="ECO:0000313" key="2">
    <source>
        <dbReference type="EMBL" id="ECI4008556.1"/>
    </source>
</evidence>
<gene>
    <name evidence="2" type="ORF">DN310_04200</name>
    <name evidence="1" type="ORF">DPA05_24810</name>
</gene>
<dbReference type="Proteomes" id="UP000839852">
    <property type="component" value="Unassembled WGS sequence"/>
</dbReference>
<dbReference type="AlphaFoldDB" id="A0A344R3R1"/>
<dbReference type="EMBL" id="AAIIOQ010000051">
    <property type="protein sequence ID" value="ECE6362807.1"/>
    <property type="molecule type" value="Genomic_DNA"/>
</dbReference>
<proteinExistence type="predicted"/>
<dbReference type="Proteomes" id="UP000839598">
    <property type="component" value="Unassembled WGS sequence"/>
</dbReference>
<reference evidence="1" key="1">
    <citation type="submission" date="2018-06" db="EMBL/GenBank/DDBJ databases">
        <authorList>
            <person name="Ashton P.M."/>
            <person name="Dallman T."/>
            <person name="Nair S."/>
            <person name="De Pinna E."/>
            <person name="Peters T."/>
            <person name="Grant K."/>
        </authorList>
    </citation>
    <scope>NUCLEOTIDE SEQUENCE [LARGE SCALE GENOMIC DNA]</scope>
    <source>
        <strain evidence="2">275803</strain>
        <strain evidence="1">319688</strain>
    </source>
</reference>
<name>A0A344R3R1_SALER</name>
<accession>A0A3U9T679</accession>
<accession>A0A344R3R1</accession>
<organism evidence="1">
    <name type="scientific">Salmonella enterica subsp. salamae</name>
    <dbReference type="NCBI Taxonomy" id="59202"/>
    <lineage>
        <taxon>Bacteria</taxon>
        <taxon>Pseudomonadati</taxon>
        <taxon>Pseudomonadota</taxon>
        <taxon>Gammaproteobacteria</taxon>
        <taxon>Enterobacterales</taxon>
        <taxon>Enterobacteriaceae</taxon>
        <taxon>Salmonella</taxon>
    </lineage>
</organism>